<dbReference type="GO" id="GO:0030955">
    <property type="term" value="F:potassium ion binding"/>
    <property type="evidence" value="ECO:0007669"/>
    <property type="project" value="UniProtKB-UniRule"/>
</dbReference>
<feature type="transmembrane region" description="Helical" evidence="9">
    <location>
        <begin position="174"/>
        <end position="196"/>
    </location>
</feature>
<evidence type="ECO:0000256" key="7">
    <source>
        <dbReference type="ARBA" id="ARBA00023065"/>
    </source>
</evidence>
<feature type="transmembrane region" description="Helical" evidence="9">
    <location>
        <begin position="63"/>
        <end position="82"/>
    </location>
</feature>
<dbReference type="Proteomes" id="UP000033451">
    <property type="component" value="Unassembled WGS sequence"/>
</dbReference>
<evidence type="ECO:0000256" key="3">
    <source>
        <dbReference type="ARBA" id="ARBA00022538"/>
    </source>
</evidence>
<dbReference type="AlphaFoldDB" id="A0A0F0LS09"/>
<keyword evidence="7 9" id="KW-0406">Ion transport</keyword>
<dbReference type="EMBL" id="JYIY01000076">
    <property type="protein sequence ID" value="KJL36022.1"/>
    <property type="molecule type" value="Genomic_DNA"/>
</dbReference>
<dbReference type="OrthoDB" id="9763796at2"/>
<feature type="transmembrane region" description="Helical" evidence="9">
    <location>
        <begin position="378"/>
        <end position="396"/>
    </location>
</feature>
<comment type="subunit">
    <text evidence="9">The system is composed of three essential subunits: KdpA, KdpB and KdpC.</text>
</comment>
<evidence type="ECO:0000256" key="5">
    <source>
        <dbReference type="ARBA" id="ARBA00022958"/>
    </source>
</evidence>
<dbReference type="NCBIfam" id="TIGR00680">
    <property type="entry name" value="kdpA"/>
    <property type="match status" value="1"/>
</dbReference>
<dbReference type="InterPro" id="IPR004623">
    <property type="entry name" value="KdpA"/>
</dbReference>
<evidence type="ECO:0000313" key="10">
    <source>
        <dbReference type="EMBL" id="KJL36022.1"/>
    </source>
</evidence>
<sequence length="560" mass="58864">MDAATIWAGIAQAATLILVLVVLYRPLGDYMAWIFTARKNLVVERGIYRVIGVDAASEQTWQAYLRGVLLFSFVGVIFVYALERLQQWLPYSLGLPAVPEGLAFNTAISFVTNTNWQSYSPEQTMGYTVQFAGLAVQNFVSAAVGIAIAVALVRGFARRRATTIGNFWVDIVRVIWRLLLPVSIIAAVALIVAGVVQNVSSWTDVTTVTGQTQSIPGGTVASQEAIKELGTNGGGFFNANSAHPFENPTPWTNLLEMVLMLAIPFALPRTFGRMVGDNRQGYAIVSVMGTLFLASIVAVSWLEASGLGAAAQAAGGAMEGKEQRFGILGSALFSSTTTLTSTGAVNSMHDSFTPLGGMIPMVNMMLGEVAPGGTGSGLYGMLILAIIAVFVGGLLIGRTPEYLGKKIGPREIKLASLYLLATPTLVLLGVGASFAIPPIRDEIENVSMLNPGVHGFSEVLYAFTSAANNNGSAFAGLTANTGWLDAALAVAMLLGRFVPIVLVLALAGSLAAQGTLPTTAGTLPTHRPQFVGLLIGVSIIFTALTYFPVLALGPLAEGLS</sequence>
<dbReference type="GO" id="GO:0005886">
    <property type="term" value="C:plasma membrane"/>
    <property type="evidence" value="ECO:0007669"/>
    <property type="project" value="UniProtKB-SubCell"/>
</dbReference>
<keyword evidence="3 9" id="KW-0633">Potassium transport</keyword>
<organism evidence="10 11">
    <name type="scientific">Microbacterium ginsengisoli</name>
    <dbReference type="NCBI Taxonomy" id="400772"/>
    <lineage>
        <taxon>Bacteria</taxon>
        <taxon>Bacillati</taxon>
        <taxon>Actinomycetota</taxon>
        <taxon>Actinomycetes</taxon>
        <taxon>Micrococcales</taxon>
        <taxon>Microbacteriaceae</taxon>
        <taxon>Microbacterium</taxon>
    </lineage>
</organism>
<keyword evidence="4 9" id="KW-0812">Transmembrane</keyword>
<dbReference type="PIRSF" id="PIRSF001294">
    <property type="entry name" value="K_ATPaseA"/>
    <property type="match status" value="1"/>
</dbReference>
<proteinExistence type="inferred from homology"/>
<dbReference type="Pfam" id="PF03814">
    <property type="entry name" value="KdpA"/>
    <property type="match status" value="1"/>
</dbReference>
<dbReference type="PANTHER" id="PTHR30607:SF2">
    <property type="entry name" value="POTASSIUM-TRANSPORTING ATPASE POTASSIUM-BINDING SUBUNIT"/>
    <property type="match status" value="1"/>
</dbReference>
<evidence type="ECO:0000256" key="4">
    <source>
        <dbReference type="ARBA" id="ARBA00022692"/>
    </source>
</evidence>
<evidence type="ECO:0000256" key="8">
    <source>
        <dbReference type="ARBA" id="ARBA00023136"/>
    </source>
</evidence>
<protein>
    <recommendedName>
        <fullName evidence="9">Potassium-transporting ATPase potassium-binding subunit</fullName>
    </recommendedName>
    <alternativeName>
        <fullName evidence="9">ATP phosphohydrolase [potassium-transporting] A chain</fullName>
    </alternativeName>
    <alternativeName>
        <fullName evidence="9">Potassium-binding and translocating subunit A</fullName>
    </alternativeName>
    <alternativeName>
        <fullName evidence="9">Potassium-translocating ATPase A chain</fullName>
    </alternativeName>
</protein>
<keyword evidence="10" id="KW-0378">Hydrolase</keyword>
<comment type="similarity">
    <text evidence="9">Belongs to the KdpA family.</text>
</comment>
<dbReference type="STRING" id="400772.RR49_02069"/>
<dbReference type="PATRIC" id="fig|400772.4.peg.2083"/>
<evidence type="ECO:0000256" key="9">
    <source>
        <dbReference type="HAMAP-Rule" id="MF_00275"/>
    </source>
</evidence>
<reference evidence="10 11" key="1">
    <citation type="submission" date="2015-02" db="EMBL/GenBank/DDBJ databases">
        <title>Draft genome sequences of ten Microbacterium spp. with emphasis on heavy metal contaminated environments.</title>
        <authorList>
            <person name="Corretto E."/>
        </authorList>
    </citation>
    <scope>NUCLEOTIDE SEQUENCE [LARGE SCALE GENOMIC DNA]</scope>
    <source>
        <strain evidence="10 11">DSM 18659</strain>
    </source>
</reference>
<dbReference type="GO" id="GO:0016787">
    <property type="term" value="F:hydrolase activity"/>
    <property type="evidence" value="ECO:0007669"/>
    <property type="project" value="UniProtKB-KW"/>
</dbReference>
<feature type="transmembrane region" description="Helical" evidence="9">
    <location>
        <begin position="131"/>
        <end position="153"/>
    </location>
</feature>
<feature type="transmembrane region" description="Helical" evidence="9">
    <location>
        <begin position="282"/>
        <end position="302"/>
    </location>
</feature>
<comment type="function">
    <text evidence="9">Part of the high-affinity ATP-driven potassium transport (or Kdp) system, which catalyzes the hydrolysis of ATP coupled with the electrogenic transport of potassium into the cytoplasm. This subunit binds the extracellular potassium ions and delivers the ions to the membrane domain of KdpB through an intramembrane tunnel.</text>
</comment>
<feature type="transmembrane region" description="Helical" evidence="9">
    <location>
        <begin position="530"/>
        <end position="551"/>
    </location>
</feature>
<keyword evidence="5 9" id="KW-0630">Potassium</keyword>
<evidence type="ECO:0000256" key="6">
    <source>
        <dbReference type="ARBA" id="ARBA00022989"/>
    </source>
</evidence>
<dbReference type="HAMAP" id="MF_00275">
    <property type="entry name" value="KdpA"/>
    <property type="match status" value="1"/>
</dbReference>
<keyword evidence="1 9" id="KW-0813">Transport</keyword>
<keyword evidence="6 9" id="KW-1133">Transmembrane helix</keyword>
<name>A0A0F0LS09_9MICO</name>
<feature type="transmembrane region" description="Helical" evidence="9">
    <location>
        <begin position="6"/>
        <end position="24"/>
    </location>
</feature>
<keyword evidence="11" id="KW-1185">Reference proteome</keyword>
<dbReference type="PANTHER" id="PTHR30607">
    <property type="entry name" value="POTASSIUM-TRANSPORTING ATPASE A CHAIN"/>
    <property type="match status" value="1"/>
</dbReference>
<dbReference type="GO" id="GO:0008556">
    <property type="term" value="F:P-type potassium transmembrane transporter activity"/>
    <property type="evidence" value="ECO:0007669"/>
    <property type="project" value="InterPro"/>
</dbReference>
<evidence type="ECO:0000256" key="2">
    <source>
        <dbReference type="ARBA" id="ARBA00022475"/>
    </source>
</evidence>
<keyword evidence="2 9" id="KW-1003">Cell membrane</keyword>
<dbReference type="RefSeq" id="WP_045247974.1">
    <property type="nucleotide sequence ID" value="NZ_JYIY01000076.1"/>
</dbReference>
<evidence type="ECO:0000256" key="1">
    <source>
        <dbReference type="ARBA" id="ARBA00022448"/>
    </source>
</evidence>
<gene>
    <name evidence="9 10" type="primary">kdpA</name>
    <name evidence="10" type="ORF">RR49_02069</name>
</gene>
<comment type="caution">
    <text evidence="10">The sequence shown here is derived from an EMBL/GenBank/DDBJ whole genome shotgun (WGS) entry which is preliminary data.</text>
</comment>
<feature type="transmembrane region" description="Helical" evidence="9">
    <location>
        <begin position="251"/>
        <end position="270"/>
    </location>
</feature>
<comment type="subcellular location">
    <subcellularLocation>
        <location evidence="9">Cell membrane</location>
        <topology evidence="9">Multi-pass membrane protein</topology>
    </subcellularLocation>
</comment>
<accession>A0A0F0LS09</accession>
<feature type="transmembrane region" description="Helical" evidence="9">
    <location>
        <begin position="417"/>
        <end position="439"/>
    </location>
</feature>
<evidence type="ECO:0000313" key="11">
    <source>
        <dbReference type="Proteomes" id="UP000033451"/>
    </source>
</evidence>
<feature type="transmembrane region" description="Helical" evidence="9">
    <location>
        <begin position="486"/>
        <end position="510"/>
    </location>
</feature>
<keyword evidence="8 9" id="KW-0472">Membrane</keyword>